<evidence type="ECO:0000313" key="6">
    <source>
        <dbReference type="Proteomes" id="UP000182409"/>
    </source>
</evidence>
<evidence type="ECO:0000256" key="1">
    <source>
        <dbReference type="ARBA" id="ARBA00023002"/>
    </source>
</evidence>
<proteinExistence type="predicted"/>
<evidence type="ECO:0000256" key="2">
    <source>
        <dbReference type="SAM" id="SignalP"/>
    </source>
</evidence>
<dbReference type="EMBL" id="FNSD01000001">
    <property type="protein sequence ID" value="SEB93233.1"/>
    <property type="molecule type" value="Genomic_DNA"/>
</dbReference>
<reference evidence="5 6" key="1">
    <citation type="submission" date="2016-10" db="EMBL/GenBank/DDBJ databases">
        <authorList>
            <person name="de Groot N.N."/>
        </authorList>
    </citation>
    <scope>NUCLEOTIDE SEQUENCE [LARGE SCALE GENOMIC DNA]</scope>
    <source>
        <strain evidence="5 6">AB35.6</strain>
    </source>
</reference>
<keyword evidence="1" id="KW-0560">Oxidoreductase</keyword>
<evidence type="ECO:0000259" key="4">
    <source>
        <dbReference type="Pfam" id="PF22725"/>
    </source>
</evidence>
<sequence length="376" mass="40662">MLRNIRAILPGLALLVAPFAPVHAQTAAGTPIRVAIVGLTHGHVKGFLHSLPSSTSAKLVAIVEPDQALAKQYATQYKLDPALFYTDEETMLNKLHPDAVLGYGTIAEHRKVIEIAANHGVNSMVEKPLTTTVEDALAIRKAAQDHHVQVLVNYETTWYNSNAEALKEIKDGKLGTVRKILVRDGHEGPKEIGVGPEWLPWLTDPKQNGAGALFDFGCYGADLATVINGGKTPLSVTAIGQTHKPDIYSRTEDDATVIVAYPGMQAILMPSWDWSFAVKNMEVYGNLGELFTVAGNDIVTRYKGEKTETPAHPAPALPQNQSNSLDYLAAVLHHEINPSGDLSSLETNVIVVQILDAARESIRSGKTVTLKPLPAR</sequence>
<accession>A0A1H4NDD6</accession>
<dbReference type="Gene3D" id="3.30.360.10">
    <property type="entry name" value="Dihydrodipicolinate Reductase, domain 2"/>
    <property type="match status" value="1"/>
</dbReference>
<name>A0A1H4NDD6_9BACT</name>
<evidence type="ECO:0000259" key="3">
    <source>
        <dbReference type="Pfam" id="PF01408"/>
    </source>
</evidence>
<dbReference type="InterPro" id="IPR055170">
    <property type="entry name" value="GFO_IDH_MocA-like_dom"/>
</dbReference>
<dbReference type="SUPFAM" id="SSF51735">
    <property type="entry name" value="NAD(P)-binding Rossmann-fold domains"/>
    <property type="match status" value="1"/>
</dbReference>
<dbReference type="Proteomes" id="UP000182409">
    <property type="component" value="Unassembled WGS sequence"/>
</dbReference>
<dbReference type="PANTHER" id="PTHR43818">
    <property type="entry name" value="BCDNA.GH03377"/>
    <property type="match status" value="1"/>
</dbReference>
<dbReference type="PANTHER" id="PTHR43818:SF11">
    <property type="entry name" value="BCDNA.GH03377"/>
    <property type="match status" value="1"/>
</dbReference>
<feature type="domain" description="Gfo/Idh/MocA-like oxidoreductase N-terminal" evidence="3">
    <location>
        <begin position="32"/>
        <end position="154"/>
    </location>
</feature>
<dbReference type="InterPro" id="IPR000683">
    <property type="entry name" value="Gfo/Idh/MocA-like_OxRdtase_N"/>
</dbReference>
<dbReference type="RefSeq" id="WP_074654024.1">
    <property type="nucleotide sequence ID" value="NZ_FNSD01000001.1"/>
</dbReference>
<dbReference type="Pfam" id="PF01408">
    <property type="entry name" value="GFO_IDH_MocA"/>
    <property type="match status" value="1"/>
</dbReference>
<dbReference type="Gene3D" id="3.40.50.720">
    <property type="entry name" value="NAD(P)-binding Rossmann-like Domain"/>
    <property type="match status" value="1"/>
</dbReference>
<dbReference type="InterPro" id="IPR050463">
    <property type="entry name" value="Gfo/Idh/MocA_oxidrdct_glycsds"/>
</dbReference>
<dbReference type="GO" id="GO:0016491">
    <property type="term" value="F:oxidoreductase activity"/>
    <property type="evidence" value="ECO:0007669"/>
    <property type="project" value="UniProtKB-KW"/>
</dbReference>
<dbReference type="AlphaFoldDB" id="A0A1H4NDD6"/>
<protein>
    <submittedName>
        <fullName evidence="5">Predicted dehydrogenase</fullName>
    </submittedName>
</protein>
<dbReference type="SUPFAM" id="SSF55347">
    <property type="entry name" value="Glyceraldehyde-3-phosphate dehydrogenase-like, C-terminal domain"/>
    <property type="match status" value="1"/>
</dbReference>
<feature type="signal peptide" evidence="2">
    <location>
        <begin position="1"/>
        <end position="24"/>
    </location>
</feature>
<feature type="domain" description="GFO/IDH/MocA-like oxidoreductase" evidence="4">
    <location>
        <begin position="167"/>
        <end position="290"/>
    </location>
</feature>
<dbReference type="GO" id="GO:0000166">
    <property type="term" value="F:nucleotide binding"/>
    <property type="evidence" value="ECO:0007669"/>
    <property type="project" value="InterPro"/>
</dbReference>
<organism evidence="5 6">
    <name type="scientific">Terriglobus roseus</name>
    <dbReference type="NCBI Taxonomy" id="392734"/>
    <lineage>
        <taxon>Bacteria</taxon>
        <taxon>Pseudomonadati</taxon>
        <taxon>Acidobacteriota</taxon>
        <taxon>Terriglobia</taxon>
        <taxon>Terriglobales</taxon>
        <taxon>Acidobacteriaceae</taxon>
        <taxon>Terriglobus</taxon>
    </lineage>
</organism>
<dbReference type="InterPro" id="IPR036291">
    <property type="entry name" value="NAD(P)-bd_dom_sf"/>
</dbReference>
<dbReference type="Pfam" id="PF22725">
    <property type="entry name" value="GFO_IDH_MocA_C3"/>
    <property type="match status" value="1"/>
</dbReference>
<evidence type="ECO:0000313" key="5">
    <source>
        <dbReference type="EMBL" id="SEB93233.1"/>
    </source>
</evidence>
<dbReference type="OrthoDB" id="9815825at2"/>
<keyword evidence="2" id="KW-0732">Signal</keyword>
<gene>
    <name evidence="5" type="ORF">SAMN05443244_2217</name>
</gene>
<feature type="chain" id="PRO_5010314748" evidence="2">
    <location>
        <begin position="25"/>
        <end position="376"/>
    </location>
</feature>